<sequence>MQQSQIKRQVEYAQLNVNAKIHFERSTATKVKRELIIRENQPAELPDGVVRSTTGYDLGLDNIQTADVKTRFQMFEKISTKKEAPEELQRNVGMKRSAAVLSKMKKIRAKGIDVGDAYKQQAKLKDSVEDDDDSIHSEDYEDDEDVDLIRAKRAQRERPLIIDNMNEIKTKFEAGIEQSREARHLERKMEIQNIRSKLFWGKQARTKEMYESAVAELEINPKLRNKGLLTAYELDNVKAAANKKQTIQQRFETGDAFKKSINDDDDEVNGDDSRIKQQQELESKALISNKVSERMQMLAKQQAKDQMIKSHLKVKNVEKADILNQFEFFENYNPDEHIRKDFKITPTESSVQQKNSAHDENNETLEKNGIKIDGMKIDGLKIDGVVEKAKNTYLHSLKKNETLKIRPSVLNSRNANQLNDKKVEPTKTIQSESQPHPNEESESEAESEISSRKPSYLDEDLKFARAAARTRDLKERFEQWNYDNNVCDMAEYNDSIPEYDEIDESQTETTKSIRAKFETLPHSGRIQNSKQPKVSRFLD</sequence>
<proteinExistence type="predicted"/>
<dbReference type="Proteomes" id="UP001151699">
    <property type="component" value="Chromosome X"/>
</dbReference>
<evidence type="ECO:0000256" key="1">
    <source>
        <dbReference type="SAM" id="MobiDB-lite"/>
    </source>
</evidence>
<keyword evidence="3" id="KW-1185">Reference proteome</keyword>
<accession>A0A9Q0MY74</accession>
<feature type="region of interest" description="Disordered" evidence="1">
    <location>
        <begin position="519"/>
        <end position="539"/>
    </location>
</feature>
<gene>
    <name evidence="2" type="ORF">Bhyg_12925</name>
</gene>
<organism evidence="2 3">
    <name type="scientific">Pseudolycoriella hygida</name>
    <dbReference type="NCBI Taxonomy" id="35572"/>
    <lineage>
        <taxon>Eukaryota</taxon>
        <taxon>Metazoa</taxon>
        <taxon>Ecdysozoa</taxon>
        <taxon>Arthropoda</taxon>
        <taxon>Hexapoda</taxon>
        <taxon>Insecta</taxon>
        <taxon>Pterygota</taxon>
        <taxon>Neoptera</taxon>
        <taxon>Endopterygota</taxon>
        <taxon>Diptera</taxon>
        <taxon>Nematocera</taxon>
        <taxon>Sciaroidea</taxon>
        <taxon>Sciaridae</taxon>
        <taxon>Pseudolycoriella</taxon>
    </lineage>
</organism>
<feature type="compositionally biased region" description="Polar residues" evidence="1">
    <location>
        <begin position="409"/>
        <end position="418"/>
    </location>
</feature>
<feature type="compositionally biased region" description="Basic and acidic residues" evidence="1">
    <location>
        <begin position="356"/>
        <end position="367"/>
    </location>
</feature>
<dbReference type="OrthoDB" id="25654at2759"/>
<protein>
    <submittedName>
        <fullName evidence="2">Uncharacterized protein</fullName>
    </submittedName>
</protein>
<reference evidence="2" key="1">
    <citation type="submission" date="2022-07" db="EMBL/GenBank/DDBJ databases">
        <authorList>
            <person name="Trinca V."/>
            <person name="Uliana J.V.C."/>
            <person name="Torres T.T."/>
            <person name="Ward R.J."/>
            <person name="Monesi N."/>
        </authorList>
    </citation>
    <scope>NUCLEOTIDE SEQUENCE</scope>
    <source>
        <strain evidence="2">HSMRA1968</strain>
        <tissue evidence="2">Whole embryos</tissue>
    </source>
</reference>
<evidence type="ECO:0000313" key="2">
    <source>
        <dbReference type="EMBL" id="KAJ6640176.1"/>
    </source>
</evidence>
<dbReference type="EMBL" id="WJQU01000003">
    <property type="protein sequence ID" value="KAJ6640176.1"/>
    <property type="molecule type" value="Genomic_DNA"/>
</dbReference>
<evidence type="ECO:0000313" key="3">
    <source>
        <dbReference type="Proteomes" id="UP001151699"/>
    </source>
</evidence>
<comment type="caution">
    <text evidence="2">The sequence shown here is derived from an EMBL/GenBank/DDBJ whole genome shotgun (WGS) entry which is preliminary data.</text>
</comment>
<name>A0A9Q0MY74_9DIPT</name>
<feature type="region of interest" description="Disordered" evidence="1">
    <location>
        <begin position="408"/>
        <end position="454"/>
    </location>
</feature>
<feature type="compositionally biased region" description="Polar residues" evidence="1">
    <location>
        <begin position="427"/>
        <end position="436"/>
    </location>
</feature>
<feature type="region of interest" description="Disordered" evidence="1">
    <location>
        <begin position="347"/>
        <end position="367"/>
    </location>
</feature>
<dbReference type="AlphaFoldDB" id="A0A9Q0MY74"/>